<dbReference type="SMART" id="SM00829">
    <property type="entry name" value="PKS_ER"/>
    <property type="match status" value="1"/>
</dbReference>
<dbReference type="SUPFAM" id="SSF50129">
    <property type="entry name" value="GroES-like"/>
    <property type="match status" value="1"/>
</dbReference>
<dbReference type="AlphaFoldDB" id="A0A1E3PWK3"/>
<dbReference type="Pfam" id="PF00107">
    <property type="entry name" value="ADH_zinc_N"/>
    <property type="match status" value="1"/>
</dbReference>
<dbReference type="Pfam" id="PF08240">
    <property type="entry name" value="ADH_N"/>
    <property type="match status" value="1"/>
</dbReference>
<protein>
    <recommendedName>
        <fullName evidence="6">Enoyl reductase (ER) domain-containing protein</fullName>
    </recommendedName>
</protein>
<keyword evidence="8" id="KW-1185">Reference proteome</keyword>
<dbReference type="GO" id="GO:0016616">
    <property type="term" value="F:oxidoreductase activity, acting on the CH-OH group of donors, NAD or NADP as acceptor"/>
    <property type="evidence" value="ECO:0007669"/>
    <property type="project" value="InterPro"/>
</dbReference>
<dbReference type="PROSITE" id="PS00059">
    <property type="entry name" value="ADH_ZINC"/>
    <property type="match status" value="1"/>
</dbReference>
<dbReference type="Proteomes" id="UP000094385">
    <property type="component" value="Unassembled WGS sequence"/>
</dbReference>
<evidence type="ECO:0000259" key="6">
    <source>
        <dbReference type="SMART" id="SM00829"/>
    </source>
</evidence>
<dbReference type="InterPro" id="IPR020843">
    <property type="entry name" value="ER"/>
</dbReference>
<dbReference type="Gene3D" id="3.90.180.10">
    <property type="entry name" value="Medium-chain alcohol dehydrogenases, catalytic domain"/>
    <property type="match status" value="2"/>
</dbReference>
<feature type="domain" description="Enoyl reductase (ER)" evidence="6">
    <location>
        <begin position="6"/>
        <end position="316"/>
    </location>
</feature>
<evidence type="ECO:0000313" key="7">
    <source>
        <dbReference type="EMBL" id="ODQ69668.1"/>
    </source>
</evidence>
<dbReference type="InterPro" id="IPR029752">
    <property type="entry name" value="D-isomer_DH_CS1"/>
</dbReference>
<dbReference type="EMBL" id="KV454303">
    <property type="protein sequence ID" value="ODQ69668.1"/>
    <property type="molecule type" value="Genomic_DNA"/>
</dbReference>
<organism evidence="7 8">
    <name type="scientific">Lipomyces starkeyi NRRL Y-11557</name>
    <dbReference type="NCBI Taxonomy" id="675824"/>
    <lineage>
        <taxon>Eukaryota</taxon>
        <taxon>Fungi</taxon>
        <taxon>Dikarya</taxon>
        <taxon>Ascomycota</taxon>
        <taxon>Saccharomycotina</taxon>
        <taxon>Lipomycetes</taxon>
        <taxon>Lipomycetales</taxon>
        <taxon>Lipomycetaceae</taxon>
        <taxon>Lipomyces</taxon>
    </lineage>
</organism>
<dbReference type="InterPro" id="IPR013149">
    <property type="entry name" value="ADH-like_C"/>
</dbReference>
<keyword evidence="3 5" id="KW-0862">Zinc</keyword>
<dbReference type="FunFam" id="3.40.50.720:FF:000022">
    <property type="entry name" value="Cinnamyl alcohol dehydrogenase"/>
    <property type="match status" value="1"/>
</dbReference>
<keyword evidence="2 5" id="KW-0479">Metal-binding</keyword>
<dbReference type="InterPro" id="IPR011032">
    <property type="entry name" value="GroES-like_sf"/>
</dbReference>
<name>A0A1E3PWK3_LIPST</name>
<dbReference type="GO" id="GO:0008270">
    <property type="term" value="F:zinc ion binding"/>
    <property type="evidence" value="ECO:0007669"/>
    <property type="project" value="InterPro"/>
</dbReference>
<dbReference type="SUPFAM" id="SSF51735">
    <property type="entry name" value="NAD(P)-binding Rossmann-fold domains"/>
    <property type="match status" value="1"/>
</dbReference>
<comment type="cofactor">
    <cofactor evidence="1 5">
        <name>Zn(2+)</name>
        <dbReference type="ChEBI" id="CHEBI:29105"/>
    </cofactor>
</comment>
<dbReference type="InterPro" id="IPR013154">
    <property type="entry name" value="ADH-like_N"/>
</dbReference>
<evidence type="ECO:0000256" key="5">
    <source>
        <dbReference type="RuleBase" id="RU361277"/>
    </source>
</evidence>
<evidence type="ECO:0000313" key="8">
    <source>
        <dbReference type="Proteomes" id="UP000094385"/>
    </source>
</evidence>
<evidence type="ECO:0000256" key="3">
    <source>
        <dbReference type="ARBA" id="ARBA00022833"/>
    </source>
</evidence>
<proteinExistence type="inferred from homology"/>
<evidence type="ECO:0000256" key="1">
    <source>
        <dbReference type="ARBA" id="ARBA00001947"/>
    </source>
</evidence>
<dbReference type="CDD" id="cd05283">
    <property type="entry name" value="CAD1"/>
    <property type="match status" value="1"/>
</dbReference>
<gene>
    <name evidence="7" type="ORF">LIPSTDRAFT_107882</name>
</gene>
<dbReference type="InterPro" id="IPR002328">
    <property type="entry name" value="ADH_Zn_CS"/>
</dbReference>
<dbReference type="PANTHER" id="PTHR42683">
    <property type="entry name" value="ALDEHYDE REDUCTASE"/>
    <property type="match status" value="1"/>
</dbReference>
<dbReference type="Gene3D" id="3.40.50.720">
    <property type="entry name" value="NAD(P)-binding Rossmann-like Domain"/>
    <property type="match status" value="2"/>
</dbReference>
<dbReference type="InterPro" id="IPR047109">
    <property type="entry name" value="CAD-like"/>
</dbReference>
<accession>A0A1E3PWK3</accession>
<sequence length="321" mass="34921">MPTKVKCLASLEAGKRDLRPDDIEIKILHCGICHSDIHHVRNNWGPDGYGYLVVPGHEIVGKVFRVGAEVSKFNVGDSVGVGCMVDSCKTCAACKNDREQYCDSAMFTYGSLDRRDGSRSYGGYTETIVVTEKFVFSILESLDLAGAAPLLCAGITTYSRLRRWGSRPGSNPGSKVGVVGLGGLGHMALKLVKAIGADVTLYSRSQGKAEDAKRLGADQFLISRDPEQMETAAGQFDLIFDTIPYNHDPTVNSAPLVLRSQNLAGSLIGGIKETQEMLDFCGQHKIMSDINVIDARDLHSAYERLVKGDVMQRFVIDITTL</sequence>
<dbReference type="STRING" id="675824.A0A1E3PWK3"/>
<dbReference type="PROSITE" id="PS00065">
    <property type="entry name" value="D_2_HYDROXYACID_DH_1"/>
    <property type="match status" value="1"/>
</dbReference>
<keyword evidence="4" id="KW-0560">Oxidoreductase</keyword>
<evidence type="ECO:0000256" key="4">
    <source>
        <dbReference type="ARBA" id="ARBA00023002"/>
    </source>
</evidence>
<comment type="similarity">
    <text evidence="5">Belongs to the zinc-containing alcohol dehydrogenase family.</text>
</comment>
<dbReference type="OrthoDB" id="1879366at2759"/>
<reference evidence="7 8" key="1">
    <citation type="journal article" date="2016" name="Proc. Natl. Acad. Sci. U.S.A.">
        <title>Comparative genomics of biotechnologically important yeasts.</title>
        <authorList>
            <person name="Riley R."/>
            <person name="Haridas S."/>
            <person name="Wolfe K.H."/>
            <person name="Lopes M.R."/>
            <person name="Hittinger C.T."/>
            <person name="Goeker M."/>
            <person name="Salamov A.A."/>
            <person name="Wisecaver J.H."/>
            <person name="Long T.M."/>
            <person name="Calvey C.H."/>
            <person name="Aerts A.L."/>
            <person name="Barry K.W."/>
            <person name="Choi C."/>
            <person name="Clum A."/>
            <person name="Coughlan A.Y."/>
            <person name="Deshpande S."/>
            <person name="Douglass A.P."/>
            <person name="Hanson S.J."/>
            <person name="Klenk H.-P."/>
            <person name="LaButti K.M."/>
            <person name="Lapidus A."/>
            <person name="Lindquist E.A."/>
            <person name="Lipzen A.M."/>
            <person name="Meier-Kolthoff J.P."/>
            <person name="Ohm R.A."/>
            <person name="Otillar R.P."/>
            <person name="Pangilinan J.L."/>
            <person name="Peng Y."/>
            <person name="Rokas A."/>
            <person name="Rosa C.A."/>
            <person name="Scheuner C."/>
            <person name="Sibirny A.A."/>
            <person name="Slot J.C."/>
            <person name="Stielow J.B."/>
            <person name="Sun H."/>
            <person name="Kurtzman C.P."/>
            <person name="Blackwell M."/>
            <person name="Grigoriev I.V."/>
            <person name="Jeffries T.W."/>
        </authorList>
    </citation>
    <scope>NUCLEOTIDE SEQUENCE [LARGE SCALE GENOMIC DNA]</scope>
    <source>
        <strain evidence="7 8">NRRL Y-11557</strain>
    </source>
</reference>
<evidence type="ECO:0000256" key="2">
    <source>
        <dbReference type="ARBA" id="ARBA00022723"/>
    </source>
</evidence>
<dbReference type="InterPro" id="IPR036291">
    <property type="entry name" value="NAD(P)-bd_dom_sf"/>
</dbReference>